<evidence type="ECO:0000259" key="5">
    <source>
        <dbReference type="PROSITE" id="PS50011"/>
    </source>
</evidence>
<dbReference type="InterPro" id="IPR000719">
    <property type="entry name" value="Prot_kinase_dom"/>
</dbReference>
<dbReference type="Pfam" id="PF00069">
    <property type="entry name" value="Pkinase"/>
    <property type="match status" value="1"/>
</dbReference>
<dbReference type="AlphaFoldDB" id="A0A9N8YV85"/>
<dbReference type="CDD" id="cd21037">
    <property type="entry name" value="MLKL_NTD"/>
    <property type="match status" value="1"/>
</dbReference>
<dbReference type="InterPro" id="IPR036537">
    <property type="entry name" value="Adaptor_Cbl_N_dom_sf"/>
</dbReference>
<sequence length="419" mass="47843">MSLRSVKKFIRKSASNLKELIGTKNEDNSNIPTSSTTLEISTSDNREYETSLHNTELLDDASELYDDVNDNTTIILDNVGSINDLYQPSSVIILDTMEVAEHNKRICGSLLDRVASAEAAVRNLKIRRDDNQSFFTEHNYLLFRKFLQTINKIKNFIHEISQLSRLGKYLRSASISETFQNLTNEFDGYMNSLHFSITIENHIQAEKDKKYLDVIKGGVTDFGNKISIIVEEVSALKNNFDKQSLSSINNQKPLRLDEIVTDDPLNIEDFQIVPNSNRGKKVHKRIRNHDGCEVAFKEVPVKDLPEYTKNSISVQVTILKKIQQSDEIIKFIGLHKNNDNLYLVMEWVEYGSLRKYYETYGMDNGMKVSIALEISRGLNFLASVQILHRDISTENILITLEKRAKITNFGLSRGFTDAT</sequence>
<dbReference type="GO" id="GO:0005524">
    <property type="term" value="F:ATP binding"/>
    <property type="evidence" value="ECO:0007669"/>
    <property type="project" value="UniProtKB-KW"/>
</dbReference>
<feature type="region of interest" description="Disordered" evidence="4">
    <location>
        <begin position="24"/>
        <end position="45"/>
    </location>
</feature>
<dbReference type="PANTHER" id="PTHR45832:SF22">
    <property type="entry name" value="SERINE_THREONINE-PROTEIN KINASE SAMKA-RELATED"/>
    <property type="match status" value="1"/>
</dbReference>
<name>A0A9N8YV85_9GLOM</name>
<feature type="domain" description="Protein kinase" evidence="5">
    <location>
        <begin position="267"/>
        <end position="419"/>
    </location>
</feature>
<reference evidence="6" key="1">
    <citation type="submission" date="2021-06" db="EMBL/GenBank/DDBJ databases">
        <authorList>
            <person name="Kallberg Y."/>
            <person name="Tangrot J."/>
            <person name="Rosling A."/>
        </authorList>
    </citation>
    <scope>NUCLEOTIDE SEQUENCE</scope>
    <source>
        <strain evidence="6">AZ414A</strain>
    </source>
</reference>
<dbReference type="EMBL" id="CAJVPK010000101">
    <property type="protein sequence ID" value="CAG8448920.1"/>
    <property type="molecule type" value="Genomic_DNA"/>
</dbReference>
<proteinExistence type="inferred from homology"/>
<organism evidence="6 7">
    <name type="scientific">Diversispora eburnea</name>
    <dbReference type="NCBI Taxonomy" id="1213867"/>
    <lineage>
        <taxon>Eukaryota</taxon>
        <taxon>Fungi</taxon>
        <taxon>Fungi incertae sedis</taxon>
        <taxon>Mucoromycota</taxon>
        <taxon>Glomeromycotina</taxon>
        <taxon>Glomeromycetes</taxon>
        <taxon>Diversisporales</taxon>
        <taxon>Diversisporaceae</taxon>
        <taxon>Diversispora</taxon>
    </lineage>
</organism>
<dbReference type="Proteomes" id="UP000789706">
    <property type="component" value="Unassembled WGS sequence"/>
</dbReference>
<keyword evidence="7" id="KW-1185">Reference proteome</keyword>
<evidence type="ECO:0000313" key="7">
    <source>
        <dbReference type="Proteomes" id="UP000789706"/>
    </source>
</evidence>
<dbReference type="Gene3D" id="1.10.510.10">
    <property type="entry name" value="Transferase(Phosphotransferase) domain 1"/>
    <property type="match status" value="1"/>
</dbReference>
<accession>A0A9N8YV85</accession>
<dbReference type="SUPFAM" id="SSF56112">
    <property type="entry name" value="Protein kinase-like (PK-like)"/>
    <property type="match status" value="1"/>
</dbReference>
<dbReference type="InterPro" id="IPR059179">
    <property type="entry name" value="MLKL-like_MCAfunc"/>
</dbReference>
<gene>
    <name evidence="6" type="ORF">DEBURN_LOCUS1992</name>
</gene>
<dbReference type="InterPro" id="IPR011009">
    <property type="entry name" value="Kinase-like_dom_sf"/>
</dbReference>
<keyword evidence="3" id="KW-0067">ATP-binding</keyword>
<dbReference type="InterPro" id="IPR051931">
    <property type="entry name" value="PAK3-like"/>
</dbReference>
<dbReference type="GO" id="GO:0007166">
    <property type="term" value="P:cell surface receptor signaling pathway"/>
    <property type="evidence" value="ECO:0007669"/>
    <property type="project" value="InterPro"/>
</dbReference>
<dbReference type="PROSITE" id="PS50011">
    <property type="entry name" value="PROTEIN_KINASE_DOM"/>
    <property type="match status" value="1"/>
</dbReference>
<dbReference type="InterPro" id="IPR008266">
    <property type="entry name" value="Tyr_kinase_AS"/>
</dbReference>
<dbReference type="GO" id="GO:0004672">
    <property type="term" value="F:protein kinase activity"/>
    <property type="evidence" value="ECO:0007669"/>
    <property type="project" value="InterPro"/>
</dbReference>
<keyword evidence="2" id="KW-0547">Nucleotide-binding</keyword>
<comment type="caution">
    <text evidence="6">The sequence shown here is derived from an EMBL/GenBank/DDBJ whole genome shotgun (WGS) entry which is preliminary data.</text>
</comment>
<evidence type="ECO:0000256" key="1">
    <source>
        <dbReference type="ARBA" id="ARBA00008874"/>
    </source>
</evidence>
<evidence type="ECO:0000313" key="6">
    <source>
        <dbReference type="EMBL" id="CAG8448920.1"/>
    </source>
</evidence>
<evidence type="ECO:0000256" key="4">
    <source>
        <dbReference type="SAM" id="MobiDB-lite"/>
    </source>
</evidence>
<evidence type="ECO:0000256" key="2">
    <source>
        <dbReference type="ARBA" id="ARBA00022741"/>
    </source>
</evidence>
<dbReference type="Gene3D" id="1.20.930.20">
    <property type="entry name" value="Adaptor protein Cbl, N-terminal domain"/>
    <property type="match status" value="1"/>
</dbReference>
<comment type="similarity">
    <text evidence="1">Belongs to the protein kinase superfamily. STE Ser/Thr protein kinase family. STE20 subfamily.</text>
</comment>
<dbReference type="PROSITE" id="PS00109">
    <property type="entry name" value="PROTEIN_KINASE_TYR"/>
    <property type="match status" value="1"/>
</dbReference>
<feature type="compositionally biased region" description="Polar residues" evidence="4">
    <location>
        <begin position="28"/>
        <end position="43"/>
    </location>
</feature>
<dbReference type="PANTHER" id="PTHR45832">
    <property type="entry name" value="SERINE/THREONINE-PROTEIN KINASE SAMKA-RELATED-RELATED"/>
    <property type="match status" value="1"/>
</dbReference>
<evidence type="ECO:0000256" key="3">
    <source>
        <dbReference type="ARBA" id="ARBA00022840"/>
    </source>
</evidence>
<dbReference type="OrthoDB" id="122279at2759"/>
<protein>
    <submittedName>
        <fullName evidence="6">9805_t:CDS:1</fullName>
    </submittedName>
</protein>